<evidence type="ECO:0000313" key="1">
    <source>
        <dbReference type="EMBL" id="CAH2307014.1"/>
    </source>
</evidence>
<dbReference type="AlphaFoldDB" id="A0AAD1WIM1"/>
<reference evidence="1" key="1">
    <citation type="submission" date="2022-03" db="EMBL/GenBank/DDBJ databases">
        <authorList>
            <person name="Alioto T."/>
            <person name="Alioto T."/>
            <person name="Gomez Garrido J."/>
        </authorList>
    </citation>
    <scope>NUCLEOTIDE SEQUENCE</scope>
</reference>
<protein>
    <submittedName>
        <fullName evidence="1">Uncharacterized protein</fullName>
    </submittedName>
</protein>
<evidence type="ECO:0000313" key="2">
    <source>
        <dbReference type="Proteomes" id="UP001295444"/>
    </source>
</evidence>
<name>A0AAD1WIM1_PELCU</name>
<accession>A0AAD1WIM1</accession>
<sequence>MKIIVPSMVDGKLGSNHMAKTLMARSKRFIRKCKSKRLSQVTTKESLAYTTKTKILHYCNCLLNIYLI</sequence>
<organism evidence="1 2">
    <name type="scientific">Pelobates cultripes</name>
    <name type="common">Western spadefoot toad</name>
    <dbReference type="NCBI Taxonomy" id="61616"/>
    <lineage>
        <taxon>Eukaryota</taxon>
        <taxon>Metazoa</taxon>
        <taxon>Chordata</taxon>
        <taxon>Craniata</taxon>
        <taxon>Vertebrata</taxon>
        <taxon>Euteleostomi</taxon>
        <taxon>Amphibia</taxon>
        <taxon>Batrachia</taxon>
        <taxon>Anura</taxon>
        <taxon>Pelobatoidea</taxon>
        <taxon>Pelobatidae</taxon>
        <taxon>Pelobates</taxon>
    </lineage>
</organism>
<keyword evidence="2" id="KW-1185">Reference proteome</keyword>
<proteinExistence type="predicted"/>
<gene>
    <name evidence="1" type="ORF">PECUL_23A051690</name>
</gene>
<dbReference type="Proteomes" id="UP001295444">
    <property type="component" value="Chromosome 07"/>
</dbReference>
<dbReference type="EMBL" id="OW240918">
    <property type="protein sequence ID" value="CAH2307014.1"/>
    <property type="molecule type" value="Genomic_DNA"/>
</dbReference>